<evidence type="ECO:0000256" key="2">
    <source>
        <dbReference type="ARBA" id="ARBA00022490"/>
    </source>
</evidence>
<dbReference type="Gene3D" id="3.30.420.10">
    <property type="entry name" value="Ribonuclease H-like superfamily/Ribonuclease H"/>
    <property type="match status" value="1"/>
</dbReference>
<keyword evidence="5 12" id="KW-0255">Endonuclease</keyword>
<organism evidence="14 15">
    <name type="scientific">Schaalia naturae</name>
    <dbReference type="NCBI Taxonomy" id="635203"/>
    <lineage>
        <taxon>Bacteria</taxon>
        <taxon>Bacillati</taxon>
        <taxon>Actinomycetota</taxon>
        <taxon>Actinomycetes</taxon>
        <taxon>Actinomycetales</taxon>
        <taxon>Actinomycetaceae</taxon>
        <taxon>Schaalia</taxon>
    </lineage>
</organism>
<evidence type="ECO:0000256" key="12">
    <source>
        <dbReference type="HAMAP-Rule" id="MF_00034"/>
    </source>
</evidence>
<evidence type="ECO:0000256" key="3">
    <source>
        <dbReference type="ARBA" id="ARBA00022722"/>
    </source>
</evidence>
<evidence type="ECO:0000256" key="8">
    <source>
        <dbReference type="ARBA" id="ARBA00022842"/>
    </source>
</evidence>
<evidence type="ECO:0000256" key="5">
    <source>
        <dbReference type="ARBA" id="ARBA00022759"/>
    </source>
</evidence>
<dbReference type="InterPro" id="IPR020563">
    <property type="entry name" value="X-over_junc_endoDNase_Mg_BS"/>
</dbReference>
<keyword evidence="8 12" id="KW-0460">Magnesium</keyword>
<evidence type="ECO:0000256" key="4">
    <source>
        <dbReference type="ARBA" id="ARBA00022723"/>
    </source>
</evidence>
<dbReference type="PRINTS" id="PR00696">
    <property type="entry name" value="RSOLVASERUVC"/>
</dbReference>
<dbReference type="InterPro" id="IPR036397">
    <property type="entry name" value="RNaseH_sf"/>
</dbReference>
<evidence type="ECO:0000256" key="10">
    <source>
        <dbReference type="ARBA" id="ARBA00023172"/>
    </source>
</evidence>
<dbReference type="Proteomes" id="UP001596527">
    <property type="component" value="Unassembled WGS sequence"/>
</dbReference>
<feature type="binding site" evidence="12">
    <location>
        <position position="141"/>
    </location>
    <ligand>
        <name>Mg(2+)</name>
        <dbReference type="ChEBI" id="CHEBI:18420"/>
        <label>1</label>
    </ligand>
</feature>
<keyword evidence="7 12" id="KW-0378">Hydrolase</keyword>
<keyword evidence="9 12" id="KW-0238">DNA-binding</keyword>
<sequence length="211" mass="22153">MRVMGIDPGITRCGVGVVDVDASRRATLVHVRVARSSPQVATHFRLRSIADEIDEVIAAHAPEVIAIERVFAQENLQSVTTTMQVMGAAMVCAGRAGLPMAVYTPSEVKAAISGNGNASKAQVEHMVARVLRLAEAPRPADAADALAIAICHAWRGTGLLGAGDDSRVSVSLSGKVHARGAVTPAQRTWLAAQAAQRRTGAVDPRLRRGGR</sequence>
<evidence type="ECO:0000256" key="13">
    <source>
        <dbReference type="NCBIfam" id="TIGR00228"/>
    </source>
</evidence>
<dbReference type="PROSITE" id="PS01321">
    <property type="entry name" value="RUVC"/>
    <property type="match status" value="1"/>
</dbReference>
<dbReference type="CDD" id="cd16962">
    <property type="entry name" value="RuvC"/>
    <property type="match status" value="1"/>
</dbReference>
<feature type="active site" evidence="12">
    <location>
        <position position="68"/>
    </location>
</feature>
<accession>A0ABW2SL48</accession>
<keyword evidence="10 12" id="KW-0233">DNA recombination</keyword>
<keyword evidence="6 12" id="KW-0227">DNA damage</keyword>
<evidence type="ECO:0000313" key="15">
    <source>
        <dbReference type="Proteomes" id="UP001596527"/>
    </source>
</evidence>
<feature type="active site" evidence="12">
    <location>
        <position position="141"/>
    </location>
</feature>
<feature type="active site" evidence="12">
    <location>
        <position position="7"/>
    </location>
</feature>
<name>A0ABW2SL48_9ACTO</name>
<comment type="caution">
    <text evidence="14">The sequence shown here is derived from an EMBL/GenBank/DDBJ whole genome shotgun (WGS) entry which is preliminary data.</text>
</comment>
<feature type="binding site" evidence="12">
    <location>
        <position position="7"/>
    </location>
    <ligand>
        <name>Mg(2+)</name>
        <dbReference type="ChEBI" id="CHEBI:18420"/>
        <label>1</label>
    </ligand>
</feature>
<dbReference type="InterPro" id="IPR012337">
    <property type="entry name" value="RNaseH-like_sf"/>
</dbReference>
<comment type="cofactor">
    <cofactor evidence="12">
        <name>Mg(2+)</name>
        <dbReference type="ChEBI" id="CHEBI:18420"/>
    </cofactor>
    <text evidence="12">Binds 2 Mg(2+) ion per subunit.</text>
</comment>
<comment type="similarity">
    <text evidence="1 12">Belongs to the RuvC family.</text>
</comment>
<reference evidence="15" key="1">
    <citation type="journal article" date="2019" name="Int. J. Syst. Evol. Microbiol.">
        <title>The Global Catalogue of Microorganisms (GCM) 10K type strain sequencing project: providing services to taxonomists for standard genome sequencing and annotation.</title>
        <authorList>
            <consortium name="The Broad Institute Genomics Platform"/>
            <consortium name="The Broad Institute Genome Sequencing Center for Infectious Disease"/>
            <person name="Wu L."/>
            <person name="Ma J."/>
        </authorList>
    </citation>
    <scope>NUCLEOTIDE SEQUENCE [LARGE SCALE GENOMIC DNA]</scope>
    <source>
        <strain evidence="15">CCUG 56698</strain>
    </source>
</reference>
<gene>
    <name evidence="12 14" type="primary">ruvC</name>
    <name evidence="14" type="ORF">ACFQWG_03920</name>
</gene>
<proteinExistence type="inferred from homology"/>
<evidence type="ECO:0000256" key="9">
    <source>
        <dbReference type="ARBA" id="ARBA00023125"/>
    </source>
</evidence>
<evidence type="ECO:0000256" key="6">
    <source>
        <dbReference type="ARBA" id="ARBA00022763"/>
    </source>
</evidence>
<dbReference type="PANTHER" id="PTHR30194:SF3">
    <property type="entry name" value="CROSSOVER JUNCTION ENDODEOXYRIBONUCLEASE RUVC"/>
    <property type="match status" value="1"/>
</dbReference>
<dbReference type="Pfam" id="PF02075">
    <property type="entry name" value="RuvC"/>
    <property type="match status" value="1"/>
</dbReference>
<dbReference type="HAMAP" id="MF_00034">
    <property type="entry name" value="RuvC"/>
    <property type="match status" value="1"/>
</dbReference>
<dbReference type="InterPro" id="IPR002176">
    <property type="entry name" value="X-over_junc_endoDNase_RuvC"/>
</dbReference>
<keyword evidence="3 12" id="KW-0540">Nuclease</keyword>
<evidence type="ECO:0000256" key="7">
    <source>
        <dbReference type="ARBA" id="ARBA00022801"/>
    </source>
</evidence>
<dbReference type="SUPFAM" id="SSF53098">
    <property type="entry name" value="Ribonuclease H-like"/>
    <property type="match status" value="1"/>
</dbReference>
<evidence type="ECO:0000256" key="1">
    <source>
        <dbReference type="ARBA" id="ARBA00009518"/>
    </source>
</evidence>
<evidence type="ECO:0000313" key="14">
    <source>
        <dbReference type="EMBL" id="MFC7580368.1"/>
    </source>
</evidence>
<evidence type="ECO:0000256" key="11">
    <source>
        <dbReference type="ARBA" id="ARBA00023204"/>
    </source>
</evidence>
<keyword evidence="2 12" id="KW-0963">Cytoplasm</keyword>
<dbReference type="PANTHER" id="PTHR30194">
    <property type="entry name" value="CROSSOVER JUNCTION ENDODEOXYRIBONUCLEASE RUVC"/>
    <property type="match status" value="1"/>
</dbReference>
<dbReference type="RefSeq" id="WP_380972304.1">
    <property type="nucleotide sequence ID" value="NZ_JBHTEF010000001.1"/>
</dbReference>
<comment type="function">
    <text evidence="12">The RuvA-RuvB-RuvC complex processes Holliday junction (HJ) DNA during genetic recombination and DNA repair. Endonuclease that resolves HJ intermediates. Cleaves cruciform DNA by making single-stranded nicks across the HJ at symmetrical positions within the homologous arms, yielding a 5'-phosphate and a 3'-hydroxyl group; requires a central core of homology in the junction. The consensus cleavage sequence is 5'-(A/T)TT(C/G)-3'. Cleavage occurs on the 3'-side of the TT dinucleotide at the point of strand exchange. HJ branch migration catalyzed by RuvA-RuvB allows RuvC to scan DNA until it finds its consensus sequence, where it cleaves and resolves the cruciform DNA.</text>
</comment>
<comment type="catalytic activity">
    <reaction evidence="12">
        <text>Endonucleolytic cleavage at a junction such as a reciprocal single-stranded crossover between two homologous DNA duplexes (Holliday junction).</text>
        <dbReference type="EC" id="3.1.21.10"/>
    </reaction>
</comment>
<protein>
    <recommendedName>
        <fullName evidence="12 13">Crossover junction endodeoxyribonuclease RuvC</fullName>
        <ecNumber evidence="12 13">3.1.21.10</ecNumber>
    </recommendedName>
    <alternativeName>
        <fullName evidence="12">Holliday junction nuclease RuvC</fullName>
    </alternativeName>
    <alternativeName>
        <fullName evidence="12">Holliday junction resolvase RuvC</fullName>
    </alternativeName>
</protein>
<dbReference type="EMBL" id="JBHTEF010000001">
    <property type="protein sequence ID" value="MFC7580368.1"/>
    <property type="molecule type" value="Genomic_DNA"/>
</dbReference>
<keyword evidence="4 12" id="KW-0479">Metal-binding</keyword>
<comment type="subcellular location">
    <subcellularLocation>
        <location evidence="12">Cytoplasm</location>
    </subcellularLocation>
</comment>
<keyword evidence="11 12" id="KW-0234">DNA repair</keyword>
<dbReference type="EC" id="3.1.21.10" evidence="12 13"/>
<dbReference type="NCBIfam" id="TIGR00228">
    <property type="entry name" value="ruvC"/>
    <property type="match status" value="1"/>
</dbReference>
<keyword evidence="15" id="KW-1185">Reference proteome</keyword>
<feature type="binding site" evidence="12">
    <location>
        <position position="68"/>
    </location>
    <ligand>
        <name>Mg(2+)</name>
        <dbReference type="ChEBI" id="CHEBI:18420"/>
        <label>2</label>
    </ligand>
</feature>
<comment type="subunit">
    <text evidence="12">Homodimer which binds Holliday junction (HJ) DNA. The HJ becomes 2-fold symmetrical on binding to RuvC with unstacked arms; it has a different conformation from HJ DNA in complex with RuvA. In the full resolvosome a probable DNA-RuvA(4)-RuvB(12)-RuvC(2) complex forms which resolves the HJ.</text>
</comment>